<dbReference type="InterPro" id="IPR012337">
    <property type="entry name" value="RNaseH-like_sf"/>
</dbReference>
<dbReference type="EMBL" id="CP136898">
    <property type="protein sequence ID" value="WOL20712.1"/>
    <property type="molecule type" value="Genomic_DNA"/>
</dbReference>
<protein>
    <submittedName>
        <fullName evidence="1">Uncharacterized protein</fullName>
    </submittedName>
</protein>
<accession>A0AAQ3L4J1</accession>
<reference evidence="1 2" key="1">
    <citation type="submission" date="2023-10" db="EMBL/GenBank/DDBJ databases">
        <title>Chromosome-scale genome assembly provides insights into flower coloration mechanisms of Canna indica.</title>
        <authorList>
            <person name="Li C."/>
        </authorList>
    </citation>
    <scope>NUCLEOTIDE SEQUENCE [LARGE SCALE GENOMIC DNA]</scope>
    <source>
        <tissue evidence="1">Flower</tissue>
    </source>
</reference>
<evidence type="ECO:0000313" key="2">
    <source>
        <dbReference type="Proteomes" id="UP001327560"/>
    </source>
</evidence>
<proteinExistence type="predicted"/>
<keyword evidence="2" id="KW-1185">Reference proteome</keyword>
<dbReference type="Proteomes" id="UP001327560">
    <property type="component" value="Chromosome 9"/>
</dbReference>
<dbReference type="SUPFAM" id="SSF53098">
    <property type="entry name" value="Ribonuclease H-like"/>
    <property type="match status" value="1"/>
</dbReference>
<name>A0AAQ3L4J1_9LILI</name>
<organism evidence="1 2">
    <name type="scientific">Canna indica</name>
    <name type="common">Indian-shot</name>
    <dbReference type="NCBI Taxonomy" id="4628"/>
    <lineage>
        <taxon>Eukaryota</taxon>
        <taxon>Viridiplantae</taxon>
        <taxon>Streptophyta</taxon>
        <taxon>Embryophyta</taxon>
        <taxon>Tracheophyta</taxon>
        <taxon>Spermatophyta</taxon>
        <taxon>Magnoliopsida</taxon>
        <taxon>Liliopsida</taxon>
        <taxon>Zingiberales</taxon>
        <taxon>Cannaceae</taxon>
        <taxon>Canna</taxon>
    </lineage>
</organism>
<gene>
    <name evidence="1" type="ORF">Cni_G29518</name>
</gene>
<sequence length="155" mass="17881">MLISILKNFTKGKDLIRPGVTRFATAYLTLNCLNDNKAALMSMFSSKDWKLILRLVDSDEKPAMGFIYEGMSSAKEKIKSNFGNVKKSYELILKIIDEMWEGQLHRPLHAAAYYLNLHFHYDPNFKGDDADIKQGLYNCMGRLVFYQTERNKISV</sequence>
<evidence type="ECO:0000313" key="1">
    <source>
        <dbReference type="EMBL" id="WOL20712.1"/>
    </source>
</evidence>
<dbReference type="AlphaFoldDB" id="A0AAQ3L4J1"/>